<dbReference type="Proteomes" id="UP000245461">
    <property type="component" value="Unassembled WGS sequence"/>
</dbReference>
<evidence type="ECO:0000313" key="3">
    <source>
        <dbReference type="Proteomes" id="UP000245461"/>
    </source>
</evidence>
<name>A0A317E485_9PROT</name>
<reference evidence="2 3" key="1">
    <citation type="submission" date="2018-05" db="EMBL/GenBank/DDBJ databases">
        <title>Zavarzinia sp. HR-AS.</title>
        <authorList>
            <person name="Lee Y."/>
            <person name="Jeon C.O."/>
        </authorList>
    </citation>
    <scope>NUCLEOTIDE SEQUENCE [LARGE SCALE GENOMIC DNA]</scope>
    <source>
        <strain evidence="2 3">HR-AS</strain>
    </source>
</reference>
<keyword evidence="1" id="KW-0472">Membrane</keyword>
<protein>
    <submittedName>
        <fullName evidence="2">Uncharacterized protein</fullName>
    </submittedName>
</protein>
<feature type="transmembrane region" description="Helical" evidence="1">
    <location>
        <begin position="38"/>
        <end position="56"/>
    </location>
</feature>
<dbReference type="AlphaFoldDB" id="A0A317E485"/>
<dbReference type="RefSeq" id="WP_109906552.1">
    <property type="nucleotide sequence ID" value="NZ_QGLE01000007.1"/>
</dbReference>
<proteinExistence type="predicted"/>
<keyword evidence="1" id="KW-0812">Transmembrane</keyword>
<keyword evidence="3" id="KW-1185">Reference proteome</keyword>
<organism evidence="2 3">
    <name type="scientific">Zavarzinia aquatilis</name>
    <dbReference type="NCBI Taxonomy" id="2211142"/>
    <lineage>
        <taxon>Bacteria</taxon>
        <taxon>Pseudomonadati</taxon>
        <taxon>Pseudomonadota</taxon>
        <taxon>Alphaproteobacteria</taxon>
        <taxon>Rhodospirillales</taxon>
        <taxon>Zavarziniaceae</taxon>
        <taxon>Zavarzinia</taxon>
    </lineage>
</organism>
<sequence length="98" mass="9821">MAARLALGFVAALLLTAGIGFGAYGLFLALVPHIEPALSALTVGAGALGLAALLLVPVRRRSAPPAPVLKDLTTLAAEHPLAAVFLSTLTGVADAARR</sequence>
<evidence type="ECO:0000313" key="2">
    <source>
        <dbReference type="EMBL" id="PWR21392.1"/>
    </source>
</evidence>
<gene>
    <name evidence="2" type="ORF">DKG74_13225</name>
</gene>
<dbReference type="EMBL" id="QGLE01000007">
    <property type="protein sequence ID" value="PWR21392.1"/>
    <property type="molecule type" value="Genomic_DNA"/>
</dbReference>
<accession>A0A317E485</accession>
<evidence type="ECO:0000256" key="1">
    <source>
        <dbReference type="SAM" id="Phobius"/>
    </source>
</evidence>
<keyword evidence="1" id="KW-1133">Transmembrane helix</keyword>
<comment type="caution">
    <text evidence="2">The sequence shown here is derived from an EMBL/GenBank/DDBJ whole genome shotgun (WGS) entry which is preliminary data.</text>
</comment>